<proteinExistence type="inferred from homology"/>
<evidence type="ECO:0000256" key="3">
    <source>
        <dbReference type="ARBA" id="ARBA00004961"/>
    </source>
</evidence>
<name>A0ABP5C193_9ACTN</name>
<evidence type="ECO:0000256" key="6">
    <source>
        <dbReference type="ARBA" id="ARBA00020337"/>
    </source>
</evidence>
<comment type="function">
    <text evidence="2 7">Hydrolysis of 6-phosphogluconolactone to 6-phosphogluconate.</text>
</comment>
<evidence type="ECO:0000256" key="4">
    <source>
        <dbReference type="ARBA" id="ARBA00010662"/>
    </source>
</evidence>
<evidence type="ECO:0000256" key="2">
    <source>
        <dbReference type="ARBA" id="ARBA00002681"/>
    </source>
</evidence>
<evidence type="ECO:0000256" key="5">
    <source>
        <dbReference type="ARBA" id="ARBA00013198"/>
    </source>
</evidence>
<dbReference type="Proteomes" id="UP001499854">
    <property type="component" value="Unassembled WGS sequence"/>
</dbReference>
<dbReference type="Gene3D" id="3.40.50.1360">
    <property type="match status" value="1"/>
</dbReference>
<dbReference type="CDD" id="cd01400">
    <property type="entry name" value="6PGL"/>
    <property type="match status" value="1"/>
</dbReference>
<comment type="similarity">
    <text evidence="4 7">Belongs to the glucosamine/galactosamine-6-phosphate isomerase family. 6-phosphogluconolactonase subfamily.</text>
</comment>
<dbReference type="InterPro" id="IPR037171">
    <property type="entry name" value="NagB/RpiA_transferase-like"/>
</dbReference>
<dbReference type="PANTHER" id="PTHR11054:SF0">
    <property type="entry name" value="6-PHOSPHOGLUCONOLACTONASE"/>
    <property type="match status" value="1"/>
</dbReference>
<dbReference type="Pfam" id="PF01182">
    <property type="entry name" value="Glucosamine_iso"/>
    <property type="match status" value="1"/>
</dbReference>
<dbReference type="PANTHER" id="PTHR11054">
    <property type="entry name" value="6-PHOSPHOGLUCONOLACTONASE"/>
    <property type="match status" value="1"/>
</dbReference>
<evidence type="ECO:0000256" key="1">
    <source>
        <dbReference type="ARBA" id="ARBA00000832"/>
    </source>
</evidence>
<dbReference type="SUPFAM" id="SSF100950">
    <property type="entry name" value="NagB/RpiA/CoA transferase-like"/>
    <property type="match status" value="1"/>
</dbReference>
<sequence>MSATPQVIVHQDAEVLAQAVAARLITRVVDVQALRGAAHVVLTGGTVGIKTLAAVAASPARAAVDWSRVQLWWGDERFLPTGHPDRNETQARAALLDGLVAEGLLPAGNIHPMPAADSVGITPEESAERYAATLADYAREGADVPAFDVLLLGMGPDGHIASLFPGHPALYEEQRSVVGVHGSPKPPPLRVSLTLPAIQQAAEVWVVAAGSEKAKVTHLALSGAGPVQIPAAGARGRGRSLWLLDRASASELPKELAPYSLS</sequence>
<comment type="caution">
    <text evidence="9">The sequence shown here is derived from an EMBL/GenBank/DDBJ whole genome shotgun (WGS) entry which is preliminary data.</text>
</comment>
<dbReference type="InterPro" id="IPR005900">
    <property type="entry name" value="6-phosphogluconolactonase_DevB"/>
</dbReference>
<keyword evidence="7" id="KW-0378">Hydrolase</keyword>
<dbReference type="RefSeq" id="WP_344655544.1">
    <property type="nucleotide sequence ID" value="NZ_BAAAQM010000003.1"/>
</dbReference>
<keyword evidence="10" id="KW-1185">Reference proteome</keyword>
<comment type="pathway">
    <text evidence="3 7">Carbohydrate degradation; pentose phosphate pathway; D-ribulose 5-phosphate from D-glucose 6-phosphate (oxidative stage): step 2/3.</text>
</comment>
<reference evidence="10" key="1">
    <citation type="journal article" date="2019" name="Int. J. Syst. Evol. Microbiol.">
        <title>The Global Catalogue of Microorganisms (GCM) 10K type strain sequencing project: providing services to taxonomists for standard genome sequencing and annotation.</title>
        <authorList>
            <consortium name="The Broad Institute Genomics Platform"/>
            <consortium name="The Broad Institute Genome Sequencing Center for Infectious Disease"/>
            <person name="Wu L."/>
            <person name="Ma J."/>
        </authorList>
    </citation>
    <scope>NUCLEOTIDE SEQUENCE [LARGE SCALE GENOMIC DNA]</scope>
    <source>
        <strain evidence="10">JCM 16013</strain>
    </source>
</reference>
<evidence type="ECO:0000313" key="9">
    <source>
        <dbReference type="EMBL" id="GAA1954923.1"/>
    </source>
</evidence>
<dbReference type="EMBL" id="BAAAQM010000003">
    <property type="protein sequence ID" value="GAA1954923.1"/>
    <property type="molecule type" value="Genomic_DNA"/>
</dbReference>
<comment type="catalytic activity">
    <reaction evidence="1 7">
        <text>6-phospho-D-glucono-1,5-lactone + H2O = 6-phospho-D-gluconate + H(+)</text>
        <dbReference type="Rhea" id="RHEA:12556"/>
        <dbReference type="ChEBI" id="CHEBI:15377"/>
        <dbReference type="ChEBI" id="CHEBI:15378"/>
        <dbReference type="ChEBI" id="CHEBI:57955"/>
        <dbReference type="ChEBI" id="CHEBI:58759"/>
        <dbReference type="EC" id="3.1.1.31"/>
    </reaction>
</comment>
<evidence type="ECO:0000259" key="8">
    <source>
        <dbReference type="Pfam" id="PF01182"/>
    </source>
</evidence>
<gene>
    <name evidence="7 9" type="primary">pgl</name>
    <name evidence="9" type="ORF">GCM10009838_08120</name>
</gene>
<protein>
    <recommendedName>
        <fullName evidence="6 7">6-phosphogluconolactonase</fullName>
        <shortName evidence="7">6PGL</shortName>
        <ecNumber evidence="5 7">3.1.1.31</ecNumber>
    </recommendedName>
</protein>
<dbReference type="EC" id="3.1.1.31" evidence="5 7"/>
<dbReference type="NCBIfam" id="TIGR01198">
    <property type="entry name" value="pgl"/>
    <property type="match status" value="1"/>
</dbReference>
<accession>A0ABP5C193</accession>
<organism evidence="9 10">
    <name type="scientific">Catenulispora subtropica</name>
    <dbReference type="NCBI Taxonomy" id="450798"/>
    <lineage>
        <taxon>Bacteria</taxon>
        <taxon>Bacillati</taxon>
        <taxon>Actinomycetota</taxon>
        <taxon>Actinomycetes</taxon>
        <taxon>Catenulisporales</taxon>
        <taxon>Catenulisporaceae</taxon>
        <taxon>Catenulispora</taxon>
    </lineage>
</organism>
<evidence type="ECO:0000256" key="7">
    <source>
        <dbReference type="RuleBase" id="RU365095"/>
    </source>
</evidence>
<dbReference type="InterPro" id="IPR039104">
    <property type="entry name" value="6PGL"/>
</dbReference>
<evidence type="ECO:0000313" key="10">
    <source>
        <dbReference type="Proteomes" id="UP001499854"/>
    </source>
</evidence>
<dbReference type="InterPro" id="IPR006148">
    <property type="entry name" value="Glc/Gal-6P_isomerase"/>
</dbReference>
<feature type="domain" description="Glucosamine/galactosamine-6-phosphate isomerase" evidence="8">
    <location>
        <begin position="12"/>
        <end position="242"/>
    </location>
</feature>